<gene>
    <name evidence="3" type="ORF">C4532_03395</name>
</gene>
<dbReference type="InterPro" id="IPR011989">
    <property type="entry name" value="ARM-like"/>
</dbReference>
<organism evidence="3 4">
    <name type="scientific">Candidatus Abyssobacteria bacterium SURF_17</name>
    <dbReference type="NCBI Taxonomy" id="2093361"/>
    <lineage>
        <taxon>Bacteria</taxon>
        <taxon>Pseudomonadati</taxon>
        <taxon>Candidatus Hydrogenedentota</taxon>
        <taxon>Candidatus Abyssobacteria</taxon>
    </lineage>
</organism>
<comment type="function">
    <text evidence="1">Catalyzes the hydroxylation of the N(6)-(4-aminobutyl)-L-lysine intermediate produced by deoxyhypusine synthase/DHPS on a critical lysine of the eukaryotic translation initiation factor 5A/eIF-5A. This is the second step of the post-translational modification of that lysine into an unusual amino acid residue named hypusine. Hypusination is unique to mature eIF-5A factor and is essential for its function.</text>
</comment>
<dbReference type="InterPro" id="IPR016024">
    <property type="entry name" value="ARM-type_fold"/>
</dbReference>
<dbReference type="PROSITE" id="PS50077">
    <property type="entry name" value="HEAT_REPEAT"/>
    <property type="match status" value="1"/>
</dbReference>
<name>A0A419F6E2_9BACT</name>
<reference evidence="3 4" key="1">
    <citation type="journal article" date="2017" name="ISME J.">
        <title>Energy and carbon metabolisms in a deep terrestrial subsurface fluid microbial community.</title>
        <authorList>
            <person name="Momper L."/>
            <person name="Jungbluth S.P."/>
            <person name="Lee M.D."/>
            <person name="Amend J.P."/>
        </authorList>
    </citation>
    <scope>NUCLEOTIDE SEQUENCE [LARGE SCALE GENOMIC DNA]</scope>
    <source>
        <strain evidence="3">SURF_17</strain>
    </source>
</reference>
<dbReference type="PANTHER" id="PTHR12697">
    <property type="entry name" value="PBS LYASE HEAT-LIKE PROTEIN"/>
    <property type="match status" value="1"/>
</dbReference>
<dbReference type="SMART" id="SM00567">
    <property type="entry name" value="EZ_HEAT"/>
    <property type="match status" value="7"/>
</dbReference>
<evidence type="ECO:0000313" key="3">
    <source>
        <dbReference type="EMBL" id="RJP73881.1"/>
    </source>
</evidence>
<dbReference type="InterPro" id="IPR004155">
    <property type="entry name" value="PBS_lyase_HEAT"/>
</dbReference>
<evidence type="ECO:0000256" key="1">
    <source>
        <dbReference type="ARBA" id="ARBA00045876"/>
    </source>
</evidence>
<dbReference type="PANTHER" id="PTHR12697:SF5">
    <property type="entry name" value="DEOXYHYPUSINE HYDROXYLASE"/>
    <property type="match status" value="1"/>
</dbReference>
<protein>
    <submittedName>
        <fullName evidence="3">HEAT repeat domain-containing protein</fullName>
    </submittedName>
</protein>
<proteinExistence type="predicted"/>
<keyword evidence="2" id="KW-1133">Transmembrane helix</keyword>
<dbReference type="SUPFAM" id="SSF48371">
    <property type="entry name" value="ARM repeat"/>
    <property type="match status" value="1"/>
</dbReference>
<comment type="caution">
    <text evidence="3">The sequence shown here is derived from an EMBL/GenBank/DDBJ whole genome shotgun (WGS) entry which is preliminary data.</text>
</comment>
<dbReference type="InterPro" id="IPR021133">
    <property type="entry name" value="HEAT_type_2"/>
</dbReference>
<accession>A0A419F6E2</accession>
<sequence>MWLKRLQYGIISLGPGGIRPTSLRPAVTPIESFIQKFRKRSHMKRVKWIALLPLFLLVPLVIALSSRNSARNHRIEDLDYALGNEDAAVRLGAVVSLTEYGESAVPSLQKALTDDDPKVKQATVAALGKIGGQEAADALAKVLSDPDRDMRVRAIVWLGATGRPALPHLYKALETEPFPRGRMFAAHSIGRLARPGDAPEILKRFDKQDAATQMHLTMALAKVGDKEAYEGFSRLMESQNKLVRFYVVNAITEAGPNKRALPILTKSLEDEAVEVRMWGMFGLEQLKAPESYPAVVVALNDVDPYVRKEAAYTLGDIGNRDAVPRLVACLGDPHYLVRADAAESLGKLGNEETITVLKPLLCEDSPAVQIKAAEALTRLNDYSGMETLIATLDSPEALYRIEASRALQRISRKDLGTDKQAWQDWWEQEGKTLTTGSGGETSDN</sequence>
<dbReference type="AlphaFoldDB" id="A0A419F6E2"/>
<keyword evidence="2" id="KW-0812">Transmembrane</keyword>
<feature type="transmembrane region" description="Helical" evidence="2">
    <location>
        <begin position="46"/>
        <end position="64"/>
    </location>
</feature>
<evidence type="ECO:0000256" key="2">
    <source>
        <dbReference type="SAM" id="Phobius"/>
    </source>
</evidence>
<dbReference type="Proteomes" id="UP000285961">
    <property type="component" value="Unassembled WGS sequence"/>
</dbReference>
<keyword evidence="2" id="KW-0472">Membrane</keyword>
<dbReference type="Gene3D" id="1.25.10.10">
    <property type="entry name" value="Leucine-rich Repeat Variant"/>
    <property type="match status" value="2"/>
</dbReference>
<dbReference type="Pfam" id="PF13646">
    <property type="entry name" value="HEAT_2"/>
    <property type="match status" value="3"/>
</dbReference>
<dbReference type="EMBL" id="QZKI01000022">
    <property type="protein sequence ID" value="RJP73881.1"/>
    <property type="molecule type" value="Genomic_DNA"/>
</dbReference>
<evidence type="ECO:0000313" key="4">
    <source>
        <dbReference type="Proteomes" id="UP000285961"/>
    </source>
</evidence>
<dbReference type="GO" id="GO:0016491">
    <property type="term" value="F:oxidoreductase activity"/>
    <property type="evidence" value="ECO:0007669"/>
    <property type="project" value="TreeGrafter"/>
</dbReference>